<dbReference type="PROSITE" id="PS50819">
    <property type="entry name" value="INTEIN_ENDONUCLEASE"/>
    <property type="match status" value="1"/>
</dbReference>
<dbReference type="Proteomes" id="UP000192327">
    <property type="component" value="Unassembled WGS sequence"/>
</dbReference>
<dbReference type="AlphaFoldDB" id="A0A0F5MY03"/>
<accession>A0A0F5MY03</accession>
<dbReference type="GO" id="GO:0004519">
    <property type="term" value="F:endonuclease activity"/>
    <property type="evidence" value="ECO:0007669"/>
    <property type="project" value="InterPro"/>
</dbReference>
<evidence type="ECO:0000259" key="1">
    <source>
        <dbReference type="PROSITE" id="PS50819"/>
    </source>
</evidence>
<sequence>MSACKRCTAGEPCEFEHGRAGYMRHRCRCAVCSAAQREYSTGYRARVSAQQRTRRYAVESNLAVSDAGGISVDTPMPTPTGWTTVGQLQSGDLIFGSDGSPVQVVDAPPAEVGFDCYEVMFAGGQQAGRAVTSTVVSGDHLWLTEAVASAAQSRVRTTREMAEDGRKFAIPRAAARQTPTVDLPVDPYLLGVWLGDGSTGACNVTSGWEDVEELERQLASRGIHTHRLRSGQNAARLSFSGAAGYQAADRPSPAIRLREIECFRSKQIPVEYMWSGTEQRLELLRGLMDTDGCATTSQQCVFIGRRHLAEDVVELLRGLGQLPTITFVTDARSLDGGYYRVVFTAWRIQPFAFARKAGRVHGTSRNRVTIASIRAVKTVPTRRIEVDATDRLYQAGPMGHLIHNTQVADHRRAWRDAGGQTPRWKKQFTPEEDAVILDKLGHLKRCDDAPTSAVASELHRSVKSIRNRRRQLIRQRTPGYLRNQ</sequence>
<evidence type="ECO:0000313" key="3">
    <source>
        <dbReference type="EMBL" id="OQZ96598.1"/>
    </source>
</evidence>
<dbReference type="Proteomes" id="UP000034416">
    <property type="component" value="Unassembled WGS sequence"/>
</dbReference>
<evidence type="ECO:0000313" key="2">
    <source>
        <dbReference type="EMBL" id="KKB98912.1"/>
    </source>
</evidence>
<evidence type="ECO:0000313" key="4">
    <source>
        <dbReference type="Proteomes" id="UP000034416"/>
    </source>
</evidence>
<protein>
    <recommendedName>
        <fullName evidence="1">DOD-type homing endonuclease domain-containing protein</fullName>
    </recommendedName>
</protein>
<gene>
    <name evidence="3" type="ORF">BST15_11900</name>
    <name evidence="2" type="ORF">WR43_12210</name>
</gene>
<dbReference type="Gene3D" id="3.10.28.10">
    <property type="entry name" value="Homing endonucleases"/>
    <property type="match status" value="1"/>
</dbReference>
<organism evidence="2 4">
    <name type="scientific">Mycolicibacter arupensis</name>
    <dbReference type="NCBI Taxonomy" id="342002"/>
    <lineage>
        <taxon>Bacteria</taxon>
        <taxon>Bacillati</taxon>
        <taxon>Actinomycetota</taxon>
        <taxon>Actinomycetes</taxon>
        <taxon>Mycobacteriales</taxon>
        <taxon>Mycobacteriaceae</taxon>
        <taxon>Mycolicibacter</taxon>
    </lineage>
</organism>
<name>A0A0F5MY03_9MYCO</name>
<reference evidence="3 5" key="3">
    <citation type="submission" date="2016-12" db="EMBL/GenBank/DDBJ databases">
        <title>The new phylogeny of genus Mycobacterium.</title>
        <authorList>
            <person name="Tortoli E."/>
            <person name="Trovato A."/>
            <person name="Cirillo D.M."/>
        </authorList>
    </citation>
    <scope>NUCLEOTIDE SEQUENCE [LARGE SCALE GENOMIC DNA]</scope>
    <source>
        <strain evidence="3 5">DSM 44942</strain>
    </source>
</reference>
<reference evidence="2" key="2">
    <citation type="submission" date="2015-04" db="EMBL/GenBank/DDBJ databases">
        <title>Genome sequence of Mycobacterium arupense strain GUC1.</title>
        <authorList>
            <person name="Greninger A.L."/>
            <person name="Cunningham G."/>
            <person name="Chiu C.Y."/>
            <person name="Miller S."/>
        </authorList>
    </citation>
    <scope>NUCLEOTIDE SEQUENCE</scope>
    <source>
        <strain evidence="2">GUC1</strain>
    </source>
</reference>
<dbReference type="PRINTS" id="PR00379">
    <property type="entry name" value="INTEIN"/>
</dbReference>
<dbReference type="InterPro" id="IPR004860">
    <property type="entry name" value="LAGLIDADG_dom"/>
</dbReference>
<dbReference type="EMBL" id="MVHH01000022">
    <property type="protein sequence ID" value="OQZ96598.1"/>
    <property type="molecule type" value="Genomic_DNA"/>
</dbReference>
<dbReference type="Pfam" id="PF14528">
    <property type="entry name" value="LAGLIDADG_3"/>
    <property type="match status" value="1"/>
</dbReference>
<evidence type="ECO:0000313" key="5">
    <source>
        <dbReference type="Proteomes" id="UP000192327"/>
    </source>
</evidence>
<feature type="domain" description="DOD-type homing endonuclease" evidence="1">
    <location>
        <begin position="189"/>
        <end position="321"/>
    </location>
</feature>
<comment type="caution">
    <text evidence="2">The sequence shown here is derived from an EMBL/GenBank/DDBJ whole genome shotgun (WGS) entry which is preliminary data.</text>
</comment>
<reference evidence="4" key="1">
    <citation type="submission" date="2015-04" db="EMBL/GenBank/DDBJ databases">
        <title>Genome sequence of Mycobacterium arupense GUC1.</title>
        <authorList>
            <person name="Greninger A.L."/>
            <person name="Cunningham G."/>
            <person name="Chiu C.Y."/>
            <person name="Miller S."/>
        </authorList>
    </citation>
    <scope>NUCLEOTIDE SEQUENCE [LARGE SCALE GENOMIC DNA]</scope>
    <source>
        <strain evidence="4">GUC1</strain>
    </source>
</reference>
<dbReference type="InterPro" id="IPR004042">
    <property type="entry name" value="Intein_endonuc_central"/>
</dbReference>
<dbReference type="PATRIC" id="fig|342002.3.peg.3502"/>
<dbReference type="STRING" id="342002.BST15_11900"/>
<dbReference type="InterPro" id="IPR006142">
    <property type="entry name" value="INTEIN"/>
</dbReference>
<dbReference type="SUPFAM" id="SSF55608">
    <property type="entry name" value="Homing endonucleases"/>
    <property type="match status" value="1"/>
</dbReference>
<dbReference type="GO" id="GO:0016539">
    <property type="term" value="P:intein-mediated protein splicing"/>
    <property type="evidence" value="ECO:0007669"/>
    <property type="project" value="InterPro"/>
</dbReference>
<proteinExistence type="predicted"/>
<keyword evidence="5" id="KW-1185">Reference proteome</keyword>
<dbReference type="EMBL" id="LASW01000051">
    <property type="protein sequence ID" value="KKB98912.1"/>
    <property type="molecule type" value="Genomic_DNA"/>
</dbReference>
<dbReference type="InterPro" id="IPR027434">
    <property type="entry name" value="Homing_endonucl"/>
</dbReference>